<dbReference type="EMBL" id="FJUY01000001">
    <property type="protein sequence ID" value="CZT14467.1"/>
    <property type="molecule type" value="Genomic_DNA"/>
</dbReference>
<dbReference type="AlphaFoldDB" id="A0A2D3US95"/>
<keyword evidence="2" id="KW-1185">Reference proteome</keyword>
<evidence type="ECO:0000313" key="2">
    <source>
        <dbReference type="Proteomes" id="UP000225277"/>
    </source>
</evidence>
<accession>A0A2D3US95</accession>
<proteinExistence type="predicted"/>
<name>A0A2D3US95_9PEZI</name>
<organism evidence="1 2">
    <name type="scientific">Ramularia collo-cygni</name>
    <dbReference type="NCBI Taxonomy" id="112498"/>
    <lineage>
        <taxon>Eukaryota</taxon>
        <taxon>Fungi</taxon>
        <taxon>Dikarya</taxon>
        <taxon>Ascomycota</taxon>
        <taxon>Pezizomycotina</taxon>
        <taxon>Dothideomycetes</taxon>
        <taxon>Dothideomycetidae</taxon>
        <taxon>Mycosphaerellales</taxon>
        <taxon>Mycosphaerellaceae</taxon>
        <taxon>Ramularia</taxon>
    </lineage>
</organism>
<reference evidence="1 2" key="1">
    <citation type="submission" date="2016-03" db="EMBL/GenBank/DDBJ databases">
        <authorList>
            <person name="Ploux O."/>
        </authorList>
    </citation>
    <scope>NUCLEOTIDE SEQUENCE [LARGE SCALE GENOMIC DNA]</scope>
    <source>
        <strain evidence="1 2">URUG2</strain>
    </source>
</reference>
<protein>
    <submittedName>
        <fullName evidence="1">Uncharacterized protein</fullName>
    </submittedName>
</protein>
<dbReference type="Proteomes" id="UP000225277">
    <property type="component" value="Unassembled WGS sequence"/>
</dbReference>
<dbReference type="GeneID" id="35595835"/>
<dbReference type="RefSeq" id="XP_023621364.1">
    <property type="nucleotide sequence ID" value="XM_023765596.1"/>
</dbReference>
<sequence>MVAEADGLFIVSEAAFEDRATVLEDPYVGAEEAAEVVGAKVKASVVAVVNWLVVAASEIADDDDAMPDDPYGGTVETIELIGAWLGKFVGGLVSEAAALDTPYAGTVGTADLEDAELGETKLEDGELIGIVGGVVTASIEVDNGA</sequence>
<gene>
    <name evidence="1" type="ORF">RCC_00444</name>
</gene>
<evidence type="ECO:0000313" key="1">
    <source>
        <dbReference type="EMBL" id="CZT14467.1"/>
    </source>
</evidence>